<reference evidence="5 6" key="1">
    <citation type="submission" date="2019-05" db="EMBL/GenBank/DDBJ databases">
        <authorList>
            <consortium name="Science for Life Laboratories"/>
        </authorList>
    </citation>
    <scope>NUCLEOTIDE SEQUENCE [LARGE SCALE GENOMIC DNA]</scope>
    <source>
        <strain evidence="5">Soil9</strain>
    </source>
</reference>
<organism evidence="5 6">
    <name type="scientific">Gemmata massiliana</name>
    <dbReference type="NCBI Taxonomy" id="1210884"/>
    <lineage>
        <taxon>Bacteria</taxon>
        <taxon>Pseudomonadati</taxon>
        <taxon>Planctomycetota</taxon>
        <taxon>Planctomycetia</taxon>
        <taxon>Gemmatales</taxon>
        <taxon>Gemmataceae</taxon>
        <taxon>Gemmata</taxon>
    </lineage>
</organism>
<dbReference type="SUPFAM" id="SSF56349">
    <property type="entry name" value="DNA breaking-rejoining enzymes"/>
    <property type="match status" value="1"/>
</dbReference>
<dbReference type="InterPro" id="IPR050090">
    <property type="entry name" value="Tyrosine_recombinase_XerCD"/>
</dbReference>
<dbReference type="Proteomes" id="UP000464178">
    <property type="component" value="Chromosome"/>
</dbReference>
<keyword evidence="2" id="KW-0238">DNA-binding</keyword>
<accession>A0A6P2D0C1</accession>
<dbReference type="Gene3D" id="1.10.150.130">
    <property type="match status" value="1"/>
</dbReference>
<gene>
    <name evidence="5" type="ORF">SOIL9_48420</name>
</gene>
<dbReference type="PANTHER" id="PTHR30349:SF64">
    <property type="entry name" value="PROPHAGE INTEGRASE INTD-RELATED"/>
    <property type="match status" value="1"/>
</dbReference>
<dbReference type="KEGG" id="gms:SOIL9_48420"/>
<dbReference type="GO" id="GO:0015074">
    <property type="term" value="P:DNA integration"/>
    <property type="evidence" value="ECO:0007669"/>
    <property type="project" value="InterPro"/>
</dbReference>
<proteinExistence type="inferred from homology"/>
<dbReference type="EMBL" id="LR593886">
    <property type="protein sequence ID" value="VTR92872.1"/>
    <property type="molecule type" value="Genomic_DNA"/>
</dbReference>
<dbReference type="InterPro" id="IPR013762">
    <property type="entry name" value="Integrase-like_cat_sf"/>
</dbReference>
<dbReference type="PANTHER" id="PTHR30349">
    <property type="entry name" value="PHAGE INTEGRASE-RELATED"/>
    <property type="match status" value="1"/>
</dbReference>
<evidence type="ECO:0000256" key="1">
    <source>
        <dbReference type="ARBA" id="ARBA00008857"/>
    </source>
</evidence>
<dbReference type="Pfam" id="PF00589">
    <property type="entry name" value="Phage_integrase"/>
    <property type="match status" value="1"/>
</dbReference>
<evidence type="ECO:0000313" key="5">
    <source>
        <dbReference type="EMBL" id="VTR92872.1"/>
    </source>
</evidence>
<sequence>MAWLETKGNVFRIRFRYGGTKHLLTLHTSDKKEADESLACFGANLRLIERGIIDPPPAAAEIGRYIISGGKLARRPSETARSERATLGILFDRYLTSFPRAAKEASTWKTETIHIGHLRRLLDVRLPLADVSQKTIQEYIDARTQETGLRKKRISRETVRKELGTFSAIWNKWGVPQGLVSGPPPVTNLTFPKGSAKAPFQTREQIERQIARHKLSLNAQAELWHGLFLTLPEVEELLDHVRAAGRPAYVYPMMMFAAHTGARRSEIRRSLVNDFDFVGKTVMIREKKKDHDKIETYRTVPLSPRLETAMREWFQKHGGGMHTICTPSGRAITDHYATKIMLGAVRRSKWSVISGWHCLRHSFISNCAARGVDQRLIDHWVGHTTEAMRRRYSHLLPAVSQAALFSVFGIRS</sequence>
<dbReference type="Gene3D" id="1.10.443.10">
    <property type="entry name" value="Intergrase catalytic core"/>
    <property type="match status" value="1"/>
</dbReference>
<evidence type="ECO:0000259" key="4">
    <source>
        <dbReference type="PROSITE" id="PS51898"/>
    </source>
</evidence>
<feature type="domain" description="Tyr recombinase" evidence="4">
    <location>
        <begin position="222"/>
        <end position="406"/>
    </location>
</feature>
<dbReference type="InterPro" id="IPR002104">
    <property type="entry name" value="Integrase_catalytic"/>
</dbReference>
<keyword evidence="6" id="KW-1185">Reference proteome</keyword>
<dbReference type="GO" id="GO:0006310">
    <property type="term" value="P:DNA recombination"/>
    <property type="evidence" value="ECO:0007669"/>
    <property type="project" value="UniProtKB-KW"/>
</dbReference>
<dbReference type="CDD" id="cd00796">
    <property type="entry name" value="INT_Rci_Hp1_C"/>
    <property type="match status" value="1"/>
</dbReference>
<dbReference type="RefSeq" id="WP_162667676.1">
    <property type="nucleotide sequence ID" value="NZ_LR593886.1"/>
</dbReference>
<keyword evidence="3" id="KW-0233">DNA recombination</keyword>
<evidence type="ECO:0000256" key="3">
    <source>
        <dbReference type="ARBA" id="ARBA00023172"/>
    </source>
</evidence>
<dbReference type="PROSITE" id="PS51898">
    <property type="entry name" value="TYR_RECOMBINASE"/>
    <property type="match status" value="1"/>
</dbReference>
<comment type="similarity">
    <text evidence="1">Belongs to the 'phage' integrase family.</text>
</comment>
<protein>
    <recommendedName>
        <fullName evidence="4">Tyr recombinase domain-containing protein</fullName>
    </recommendedName>
</protein>
<evidence type="ECO:0000313" key="6">
    <source>
        <dbReference type="Proteomes" id="UP000464178"/>
    </source>
</evidence>
<evidence type="ECO:0000256" key="2">
    <source>
        <dbReference type="ARBA" id="ARBA00023125"/>
    </source>
</evidence>
<dbReference type="InterPro" id="IPR011010">
    <property type="entry name" value="DNA_brk_join_enz"/>
</dbReference>
<dbReference type="GO" id="GO:0003677">
    <property type="term" value="F:DNA binding"/>
    <property type="evidence" value="ECO:0007669"/>
    <property type="project" value="UniProtKB-KW"/>
</dbReference>
<name>A0A6P2D0C1_9BACT</name>
<dbReference type="InterPro" id="IPR010998">
    <property type="entry name" value="Integrase_recombinase_N"/>
</dbReference>
<dbReference type="AlphaFoldDB" id="A0A6P2D0C1"/>